<proteinExistence type="predicted"/>
<comment type="caution">
    <text evidence="1">The sequence shown here is derived from an EMBL/GenBank/DDBJ whole genome shotgun (WGS) entry which is preliminary data.</text>
</comment>
<dbReference type="Proteomes" id="UP000290289">
    <property type="component" value="Chromosome 5"/>
</dbReference>
<protein>
    <submittedName>
        <fullName evidence="1">Uncharacterized protein</fullName>
    </submittedName>
</protein>
<name>A0A498JRI5_MALDO</name>
<dbReference type="EMBL" id="RDQH01000331">
    <property type="protein sequence ID" value="RXH98388.1"/>
    <property type="molecule type" value="Genomic_DNA"/>
</dbReference>
<gene>
    <name evidence="1" type="ORF">DVH24_010713</name>
</gene>
<sequence>MDRLRRITIFSALGHGHALMVLFLGTHTRTSQWVTYHGNALARTHLTSKFRWNPKPMSPQKASCYMKECSRSKSLNFRVQIESKASESPKGLVLYGGGHVHIRHIAPFPLVDVRCYRYILHLIKWYIFK</sequence>
<evidence type="ECO:0000313" key="2">
    <source>
        <dbReference type="Proteomes" id="UP000290289"/>
    </source>
</evidence>
<dbReference type="AlphaFoldDB" id="A0A498JRI5"/>
<evidence type="ECO:0000313" key="1">
    <source>
        <dbReference type="EMBL" id="RXH98388.1"/>
    </source>
</evidence>
<organism evidence="1 2">
    <name type="scientific">Malus domestica</name>
    <name type="common">Apple</name>
    <name type="synonym">Pyrus malus</name>
    <dbReference type="NCBI Taxonomy" id="3750"/>
    <lineage>
        <taxon>Eukaryota</taxon>
        <taxon>Viridiplantae</taxon>
        <taxon>Streptophyta</taxon>
        <taxon>Embryophyta</taxon>
        <taxon>Tracheophyta</taxon>
        <taxon>Spermatophyta</taxon>
        <taxon>Magnoliopsida</taxon>
        <taxon>eudicotyledons</taxon>
        <taxon>Gunneridae</taxon>
        <taxon>Pentapetalae</taxon>
        <taxon>rosids</taxon>
        <taxon>fabids</taxon>
        <taxon>Rosales</taxon>
        <taxon>Rosaceae</taxon>
        <taxon>Amygdaloideae</taxon>
        <taxon>Maleae</taxon>
        <taxon>Malus</taxon>
    </lineage>
</organism>
<accession>A0A498JRI5</accession>
<reference evidence="1 2" key="1">
    <citation type="submission" date="2018-10" db="EMBL/GenBank/DDBJ databases">
        <title>A high-quality apple genome assembly.</title>
        <authorList>
            <person name="Hu J."/>
        </authorList>
    </citation>
    <scope>NUCLEOTIDE SEQUENCE [LARGE SCALE GENOMIC DNA]</scope>
    <source>
        <strain evidence="2">cv. HFTH1</strain>
        <tissue evidence="1">Young leaf</tissue>
    </source>
</reference>
<keyword evidence="2" id="KW-1185">Reference proteome</keyword>